<proteinExistence type="predicted"/>
<keyword evidence="2" id="KW-1185">Reference proteome</keyword>
<protein>
    <submittedName>
        <fullName evidence="1">Uncharacterized protein</fullName>
    </submittedName>
</protein>
<gene>
    <name evidence="1" type="ORF">BV25DRAFT_1899739</name>
</gene>
<name>A0ACB8T393_9AGAM</name>
<dbReference type="EMBL" id="MU277206">
    <property type="protein sequence ID" value="KAI0062695.1"/>
    <property type="molecule type" value="Genomic_DNA"/>
</dbReference>
<reference evidence="1" key="2">
    <citation type="journal article" date="2022" name="New Phytol.">
        <title>Evolutionary transition to the ectomycorrhizal habit in the genomes of a hyperdiverse lineage of mushroom-forming fungi.</title>
        <authorList>
            <person name="Looney B."/>
            <person name="Miyauchi S."/>
            <person name="Morin E."/>
            <person name="Drula E."/>
            <person name="Courty P.E."/>
            <person name="Kohler A."/>
            <person name="Kuo A."/>
            <person name="LaButti K."/>
            <person name="Pangilinan J."/>
            <person name="Lipzen A."/>
            <person name="Riley R."/>
            <person name="Andreopoulos W."/>
            <person name="He G."/>
            <person name="Johnson J."/>
            <person name="Nolan M."/>
            <person name="Tritt A."/>
            <person name="Barry K.W."/>
            <person name="Grigoriev I.V."/>
            <person name="Nagy L.G."/>
            <person name="Hibbett D."/>
            <person name="Henrissat B."/>
            <person name="Matheny P.B."/>
            <person name="Labbe J."/>
            <person name="Martin F.M."/>
        </authorList>
    </citation>
    <scope>NUCLEOTIDE SEQUENCE</scope>
    <source>
        <strain evidence="1">HHB10654</strain>
    </source>
</reference>
<dbReference type="Proteomes" id="UP000814140">
    <property type="component" value="Unassembled WGS sequence"/>
</dbReference>
<sequence length="345" mass="38601">MVSFPHVLLCAHFCSSMVNWNDPIIVARDYDSLVKLIHTFGGIYIWEFCTNIAFDWSIVSGKRPYRWTFWLYLGCRLSGLLALTIFAGFDASSKINCQVRHPFPLPAVSDNSRSLQAWVVFAFSLAYLAFSCASALVVLRITAIWERKCSVVALAVAVWLTNAGFIIRSVVVLRGTWNEEGRFCEVLHTSRSKDNILVTAATDIVLLVLMLFGLLRWRKASNGLVGGIWRLLYTQGIWWIAVVAIAEIPPSVFILLNLNDPFNLMFQVPGLIIMAIGAARIYRRLADYSSIDDLQISSIVNHTVTPGEKTETQNDFRPNDTIIYVIEPTALDVSADQSPTTTTTV</sequence>
<evidence type="ECO:0000313" key="1">
    <source>
        <dbReference type="EMBL" id="KAI0062695.1"/>
    </source>
</evidence>
<accession>A0ACB8T393</accession>
<comment type="caution">
    <text evidence="1">The sequence shown here is derived from an EMBL/GenBank/DDBJ whole genome shotgun (WGS) entry which is preliminary data.</text>
</comment>
<organism evidence="1 2">
    <name type="scientific">Artomyces pyxidatus</name>
    <dbReference type="NCBI Taxonomy" id="48021"/>
    <lineage>
        <taxon>Eukaryota</taxon>
        <taxon>Fungi</taxon>
        <taxon>Dikarya</taxon>
        <taxon>Basidiomycota</taxon>
        <taxon>Agaricomycotina</taxon>
        <taxon>Agaricomycetes</taxon>
        <taxon>Russulales</taxon>
        <taxon>Auriscalpiaceae</taxon>
        <taxon>Artomyces</taxon>
    </lineage>
</organism>
<reference evidence="1" key="1">
    <citation type="submission" date="2021-03" db="EMBL/GenBank/DDBJ databases">
        <authorList>
            <consortium name="DOE Joint Genome Institute"/>
            <person name="Ahrendt S."/>
            <person name="Looney B.P."/>
            <person name="Miyauchi S."/>
            <person name="Morin E."/>
            <person name="Drula E."/>
            <person name="Courty P.E."/>
            <person name="Chicoki N."/>
            <person name="Fauchery L."/>
            <person name="Kohler A."/>
            <person name="Kuo A."/>
            <person name="Labutti K."/>
            <person name="Pangilinan J."/>
            <person name="Lipzen A."/>
            <person name="Riley R."/>
            <person name="Andreopoulos W."/>
            <person name="He G."/>
            <person name="Johnson J."/>
            <person name="Barry K.W."/>
            <person name="Grigoriev I.V."/>
            <person name="Nagy L."/>
            <person name="Hibbett D."/>
            <person name="Henrissat B."/>
            <person name="Matheny P.B."/>
            <person name="Labbe J."/>
            <person name="Martin F."/>
        </authorList>
    </citation>
    <scope>NUCLEOTIDE SEQUENCE</scope>
    <source>
        <strain evidence="1">HHB10654</strain>
    </source>
</reference>
<evidence type="ECO:0000313" key="2">
    <source>
        <dbReference type="Proteomes" id="UP000814140"/>
    </source>
</evidence>